<name>A0A1H9BLU8_9GAMM</name>
<dbReference type="CDD" id="cd03809">
    <property type="entry name" value="GT4_MtfB-like"/>
    <property type="match status" value="1"/>
</dbReference>
<accession>A0A1H9BLU8</accession>
<dbReference type="AlphaFoldDB" id="A0A1H9BLU8"/>
<dbReference type="Gene3D" id="3.40.50.2000">
    <property type="entry name" value="Glycogen Phosphorylase B"/>
    <property type="match status" value="2"/>
</dbReference>
<feature type="domain" description="Glycosyl transferase family 1" evidence="1">
    <location>
        <begin position="403"/>
        <end position="575"/>
    </location>
</feature>
<protein>
    <submittedName>
        <fullName evidence="2">Glycosyltransferase involved in cell wall bisynthesis</fullName>
    </submittedName>
</protein>
<reference evidence="2 3" key="1">
    <citation type="submission" date="2016-10" db="EMBL/GenBank/DDBJ databases">
        <authorList>
            <person name="de Groot N.N."/>
        </authorList>
    </citation>
    <scope>NUCLEOTIDE SEQUENCE [LARGE SCALE GENOMIC DNA]</scope>
    <source>
        <strain evidence="2 3">B7-7</strain>
    </source>
</reference>
<keyword evidence="3" id="KW-1185">Reference proteome</keyword>
<dbReference type="CDD" id="cd03801">
    <property type="entry name" value="GT4_PimA-like"/>
    <property type="match status" value="1"/>
</dbReference>
<dbReference type="PANTHER" id="PTHR46401:SF9">
    <property type="entry name" value="MANNOSYLTRANSFERASE A"/>
    <property type="match status" value="1"/>
</dbReference>
<dbReference type="SUPFAM" id="SSF53756">
    <property type="entry name" value="UDP-Glycosyltransferase/glycogen phosphorylase"/>
    <property type="match status" value="2"/>
</dbReference>
<feature type="domain" description="Glycosyl transferase family 1" evidence="1">
    <location>
        <begin position="842"/>
        <end position="996"/>
    </location>
</feature>
<dbReference type="Pfam" id="PF00534">
    <property type="entry name" value="Glycos_transf_1"/>
    <property type="match status" value="2"/>
</dbReference>
<evidence type="ECO:0000259" key="1">
    <source>
        <dbReference type="Pfam" id="PF00534"/>
    </source>
</evidence>
<keyword evidence="2" id="KW-0808">Transferase</keyword>
<dbReference type="OrthoDB" id="258796at2"/>
<evidence type="ECO:0000313" key="3">
    <source>
        <dbReference type="Proteomes" id="UP000199496"/>
    </source>
</evidence>
<evidence type="ECO:0000313" key="2">
    <source>
        <dbReference type="EMBL" id="SEP89513.1"/>
    </source>
</evidence>
<dbReference type="InterPro" id="IPR001296">
    <property type="entry name" value="Glyco_trans_1"/>
</dbReference>
<dbReference type="RefSeq" id="WP_090205409.1">
    <property type="nucleotide sequence ID" value="NZ_FOFO01000009.1"/>
</dbReference>
<proteinExistence type="predicted"/>
<dbReference type="EMBL" id="FOFO01000009">
    <property type="protein sequence ID" value="SEP89513.1"/>
    <property type="molecule type" value="Genomic_DNA"/>
</dbReference>
<dbReference type="Proteomes" id="UP000199496">
    <property type="component" value="Unassembled WGS sequence"/>
</dbReference>
<gene>
    <name evidence="2" type="ORF">SAMN05421693_10970</name>
</gene>
<organism evidence="2 3">
    <name type="scientific">Ectothiorhodospira magna</name>
    <dbReference type="NCBI Taxonomy" id="867345"/>
    <lineage>
        <taxon>Bacteria</taxon>
        <taxon>Pseudomonadati</taxon>
        <taxon>Pseudomonadota</taxon>
        <taxon>Gammaproteobacteria</taxon>
        <taxon>Chromatiales</taxon>
        <taxon>Ectothiorhodospiraceae</taxon>
        <taxon>Ectothiorhodospira</taxon>
    </lineage>
</organism>
<dbReference type="PANTHER" id="PTHR46401">
    <property type="entry name" value="GLYCOSYLTRANSFERASE WBBK-RELATED"/>
    <property type="match status" value="1"/>
</dbReference>
<dbReference type="STRING" id="867345.SAMN05421693_10970"/>
<dbReference type="GO" id="GO:0009103">
    <property type="term" value="P:lipopolysaccharide biosynthetic process"/>
    <property type="evidence" value="ECO:0007669"/>
    <property type="project" value="TreeGrafter"/>
</dbReference>
<dbReference type="GO" id="GO:0016757">
    <property type="term" value="F:glycosyltransferase activity"/>
    <property type="evidence" value="ECO:0007669"/>
    <property type="project" value="InterPro"/>
</dbReference>
<sequence>MILIDVRYLPPPPADPATVDHPALAWVLACLRQSADHHLWLAPARPDQAPALRRAWAAHLPAHRLHLAPSVQIPTDPAHRRLGAILDRAAVRALAPALYWLPAADDLPPLEPPPLDLPCATLATLSGHLDPALLPWTTATGATARYWHWVQLAQRIGHPDTPEAAARLQDSLLVPPQALWPIPAADPQAQAQALARFTQLAPPAPRPTLAFVSPLPPVPSGISDYSAELLPPLARHFDITLVNAGPPLTDPVLEALFPVVDLAAFQARAGDFDHIVYQMGNAEYHAHMVDLIRTWPGVVVLHDFFLGHMHAWRQFQGGIPQALTQALYDSHGLPGLRTLAEDGVEAAILGYPCNRDLLSAATGVIVHSDHAQALGRQWLPGDLADQFHIIPHLRRPVVPAPDRAAARTALGLAEDDFLVCSFGFLGPSKCNEQLLQAWLDSPLAARPDCHLVFVGKNPDSDYGHAIARRLHEPAGQPIRITGYADRDSYRTWLAAADVAVQLRRHSRGESSGTALDALAHGVPLIINAHGTMADLPAEPLCRLPDPVTVPALQQALEQLHADPARRQRMSAAGRAHIQHHHHPLTVADQYRQALTTCQRHSPVSHYLHLAATLGRACPDVTPLDSLAHLLAQQVPGPRRCYVDITALRQAPHVTGIERVTQALLLALLEQDNGAGTLVPVYEDPAAGGYREARDWLLTQQGLSPLQGDPLILPRPRDQFLGLDWAPAAIVRRRDQLQAWRQRGVRLGFLVHDILPVTDPQWFPPHVPLLFRAWLDTLAALADDCFCVSGATADALADHWRASGLDPMPRIQVSHNGADFLADPGLPPPPLSAPVAQAVREGCLLMVGTIEPRKGHAQALDALERLWAEDLPLHLVVVGREGWRQDSPQDRAPVARLAARLRQHPQQGQRLHWLEDACDGQLLALYRGAWALLGASEGEGFGLPLVEAAHQGLPLILRDIPVFREIAGDGAWYFAGAAAEDPTGQGLARCIRDWLDARAAGQLPPAGGMAPPTWQESARRLWALFGEVGDNSSSRH</sequence>